<gene>
    <name evidence="2" type="ORF">GCM10007231_05590</name>
</gene>
<dbReference type="EMBL" id="BMCK01000001">
    <property type="protein sequence ID" value="GGD09617.1"/>
    <property type="molecule type" value="Genomic_DNA"/>
</dbReference>
<evidence type="ECO:0000256" key="1">
    <source>
        <dbReference type="SAM" id="MobiDB-lite"/>
    </source>
</evidence>
<protein>
    <recommendedName>
        <fullName evidence="4">DNA-binding protein</fullName>
    </recommendedName>
</protein>
<proteinExistence type="predicted"/>
<sequence>MDVVGTGEAAHLLGVSTSRVLARIADGTLPAQRVGSFWVLDRVDVVAARRLSAPGRRLATWSAWALVAAAEGFATSRELRSAGERYRARARWRSVQAQVRDGSLDTDKSQSWLRRNLSARAGRLTCSGAAGDVVGVRTDTALSTSGWSSPLARITAPGDVEAYVAADEADAVARRRGEAPTQLRPTRRSRLR</sequence>
<evidence type="ECO:0000313" key="3">
    <source>
        <dbReference type="Proteomes" id="UP000630594"/>
    </source>
</evidence>
<reference evidence="3" key="1">
    <citation type="journal article" date="2019" name="Int. J. Syst. Evol. Microbiol.">
        <title>The Global Catalogue of Microorganisms (GCM) 10K type strain sequencing project: providing services to taxonomists for standard genome sequencing and annotation.</title>
        <authorList>
            <consortium name="The Broad Institute Genomics Platform"/>
            <consortium name="The Broad Institute Genome Sequencing Center for Infectious Disease"/>
            <person name="Wu L."/>
            <person name="Ma J."/>
        </authorList>
    </citation>
    <scope>NUCLEOTIDE SEQUENCE [LARGE SCALE GENOMIC DNA]</scope>
    <source>
        <strain evidence="3">CCM 7403</strain>
    </source>
</reference>
<keyword evidence="3" id="KW-1185">Reference proteome</keyword>
<comment type="caution">
    <text evidence="2">The sequence shown here is derived from an EMBL/GenBank/DDBJ whole genome shotgun (WGS) entry which is preliminary data.</text>
</comment>
<dbReference type="Proteomes" id="UP000630594">
    <property type="component" value="Unassembled WGS sequence"/>
</dbReference>
<evidence type="ECO:0008006" key="4">
    <source>
        <dbReference type="Google" id="ProtNLM"/>
    </source>
</evidence>
<feature type="region of interest" description="Disordered" evidence="1">
    <location>
        <begin position="171"/>
        <end position="192"/>
    </location>
</feature>
<name>A0ABQ1Q1W2_9ACTN</name>
<accession>A0ABQ1Q1W2</accession>
<organism evidence="2 3">
    <name type="scientific">Nocardioides daphniae</name>
    <dbReference type="NCBI Taxonomy" id="402297"/>
    <lineage>
        <taxon>Bacteria</taxon>
        <taxon>Bacillati</taxon>
        <taxon>Actinomycetota</taxon>
        <taxon>Actinomycetes</taxon>
        <taxon>Propionibacteriales</taxon>
        <taxon>Nocardioidaceae</taxon>
        <taxon>Nocardioides</taxon>
    </lineage>
</organism>
<evidence type="ECO:0000313" key="2">
    <source>
        <dbReference type="EMBL" id="GGD09617.1"/>
    </source>
</evidence>